<sequence>MEAVGVLTAVGPGLSGRQVGDLVFYAGNLMGSYAEEYILPANKVVPVPSSIGPIMLKGMAASFFSADASSSLHSGILMWCFMVEAGQTVLVHAVAGGVGSLLCQWANALCATVIGTVSTKRMQLKPRKMRLIMIPSRIVAILKASWVHGEFWGVIRSTRSRTIISSCSEISVLNKAFCDAITATREELLETAGDVFANVASGVPLVECLQQEVLNLQLLLSELYIVPDLVQGKITTSTILPPPLPPVCNEAFACRTEFCLAFGPSRSPYCKLVNTGPFPSDLLFYNVVFDDGIYWNASVHWIGGWDSAVALYFNVDEERMSKMPLPTIPKEWEHWDELNFRYFGDSGDHLHLIGIYDPPTTQFNVYAIKRDYSSWFVKFHVDPDDLENLNFNVICVVRCELEEESHLVMRIEGVLIVYYLKTNTFNKLCDIDHDVDTYGLAYEYTESLAYNCLNEREGSSSQGRWAHHVVIYKEEDFVDRVNAIISGNGVCSFLQRLKIQ</sequence>
<dbReference type="EMBL" id="JAEACU010000003">
    <property type="protein sequence ID" value="KAH7537809.1"/>
    <property type="molecule type" value="Genomic_DNA"/>
</dbReference>
<dbReference type="GO" id="GO:0003960">
    <property type="term" value="F:quinone reductase (NADPH) activity"/>
    <property type="evidence" value="ECO:0007669"/>
    <property type="project" value="TreeGrafter"/>
</dbReference>
<dbReference type="GO" id="GO:0035925">
    <property type="term" value="F:mRNA 3'-UTR AU-rich region binding"/>
    <property type="evidence" value="ECO:0007669"/>
    <property type="project" value="TreeGrafter"/>
</dbReference>
<dbReference type="SUPFAM" id="SSF51735">
    <property type="entry name" value="NAD(P)-binding Rossmann-fold domains"/>
    <property type="match status" value="1"/>
</dbReference>
<proteinExistence type="predicted"/>
<keyword evidence="2" id="KW-0560">Oxidoreductase</keyword>
<dbReference type="InterPro" id="IPR036291">
    <property type="entry name" value="NAD(P)-bd_dom_sf"/>
</dbReference>
<organism evidence="3 4">
    <name type="scientific">Ziziphus jujuba var. spinosa</name>
    <dbReference type="NCBI Taxonomy" id="714518"/>
    <lineage>
        <taxon>Eukaryota</taxon>
        <taxon>Viridiplantae</taxon>
        <taxon>Streptophyta</taxon>
        <taxon>Embryophyta</taxon>
        <taxon>Tracheophyta</taxon>
        <taxon>Spermatophyta</taxon>
        <taxon>Magnoliopsida</taxon>
        <taxon>eudicotyledons</taxon>
        <taxon>Gunneridae</taxon>
        <taxon>Pentapetalae</taxon>
        <taxon>rosids</taxon>
        <taxon>fabids</taxon>
        <taxon>Rosales</taxon>
        <taxon>Rhamnaceae</taxon>
        <taxon>Paliureae</taxon>
        <taxon>Ziziphus</taxon>
    </lineage>
</organism>
<dbReference type="GO" id="GO:0005829">
    <property type="term" value="C:cytosol"/>
    <property type="evidence" value="ECO:0007669"/>
    <property type="project" value="TreeGrafter"/>
</dbReference>
<evidence type="ECO:0000256" key="2">
    <source>
        <dbReference type="ARBA" id="ARBA00023002"/>
    </source>
</evidence>
<dbReference type="PANTHER" id="PTHR48106">
    <property type="entry name" value="QUINONE OXIDOREDUCTASE PIG3-RELATED"/>
    <property type="match status" value="1"/>
</dbReference>
<dbReference type="PANTHER" id="PTHR48106:SF13">
    <property type="entry name" value="QUINONE OXIDOREDUCTASE-RELATED"/>
    <property type="match status" value="1"/>
</dbReference>
<accession>A0A978VQI4</accession>
<dbReference type="Gene3D" id="3.40.50.720">
    <property type="entry name" value="NAD(P)-binding Rossmann-like Domain"/>
    <property type="match status" value="1"/>
</dbReference>
<dbReference type="InterPro" id="IPR011032">
    <property type="entry name" value="GroES-like_sf"/>
</dbReference>
<protein>
    <submittedName>
        <fullName evidence="3">Uncharacterized protein</fullName>
    </submittedName>
</protein>
<dbReference type="AlphaFoldDB" id="A0A978VQI4"/>
<evidence type="ECO:0000256" key="1">
    <source>
        <dbReference type="ARBA" id="ARBA00022857"/>
    </source>
</evidence>
<reference evidence="3" key="1">
    <citation type="journal article" date="2021" name="Front. Plant Sci.">
        <title>Chromosome-Scale Genome Assembly for Chinese Sour Jujube and Insights Into Its Genome Evolution and Domestication Signature.</title>
        <authorList>
            <person name="Shen L.-Y."/>
            <person name="Luo H."/>
            <person name="Wang X.-L."/>
            <person name="Wang X.-M."/>
            <person name="Qiu X.-J."/>
            <person name="Liu H."/>
            <person name="Zhou S.-S."/>
            <person name="Jia K.-H."/>
            <person name="Nie S."/>
            <person name="Bao Y.-T."/>
            <person name="Zhang R.-G."/>
            <person name="Yun Q.-Z."/>
            <person name="Chai Y.-H."/>
            <person name="Lu J.-Y."/>
            <person name="Li Y."/>
            <person name="Zhao S.-W."/>
            <person name="Mao J.-F."/>
            <person name="Jia S.-G."/>
            <person name="Mao Y.-M."/>
        </authorList>
    </citation>
    <scope>NUCLEOTIDE SEQUENCE</scope>
    <source>
        <strain evidence="3">AT0</strain>
        <tissue evidence="3">Leaf</tissue>
    </source>
</reference>
<keyword evidence="1" id="KW-0521">NADP</keyword>
<gene>
    <name evidence="3" type="ORF">FEM48_Zijuj03G0132600</name>
</gene>
<dbReference type="GO" id="GO:0070402">
    <property type="term" value="F:NADPH binding"/>
    <property type="evidence" value="ECO:0007669"/>
    <property type="project" value="TreeGrafter"/>
</dbReference>
<dbReference type="Proteomes" id="UP000813462">
    <property type="component" value="Unassembled WGS sequence"/>
</dbReference>
<comment type="caution">
    <text evidence="3">The sequence shown here is derived from an EMBL/GenBank/DDBJ whole genome shotgun (WGS) entry which is preliminary data.</text>
</comment>
<dbReference type="Gene3D" id="3.90.180.10">
    <property type="entry name" value="Medium-chain alcohol dehydrogenases, catalytic domain"/>
    <property type="match status" value="1"/>
</dbReference>
<name>A0A978VQI4_ZIZJJ</name>
<evidence type="ECO:0000313" key="3">
    <source>
        <dbReference type="EMBL" id="KAH7537809.1"/>
    </source>
</evidence>
<evidence type="ECO:0000313" key="4">
    <source>
        <dbReference type="Proteomes" id="UP000813462"/>
    </source>
</evidence>
<dbReference type="SUPFAM" id="SSF50129">
    <property type="entry name" value="GroES-like"/>
    <property type="match status" value="1"/>
</dbReference>